<keyword evidence="4" id="KW-1185">Reference proteome</keyword>
<sequence>MTRNPFVICSNPNCGLPSHPIEKCYKIVRYPDHIKKKWANNNNTQRTSNNYSSNNINSSSVEVPTSPSTQLTPEQIQELLNLLNSKHAKNGDSTYLWTECILKATYLINRLPSSMLNEKTPYELVSSTIDDDESSVSGSISNSLSESLDNNATTYDIAHSSTDDNIVKLESEVAKGYDQREGVDYDETFSPIVKMVTIKCLISMVVNQGWPLFQLDVNNAFLYGNLTKDVSMTLPPGYFSMDDNSLENISKEFAYLKENIAWNYLLNMGCLRASRPQHPLNQNWS</sequence>
<dbReference type="InterPro" id="IPR013103">
    <property type="entry name" value="RVT_2"/>
</dbReference>
<evidence type="ECO:0000259" key="2">
    <source>
        <dbReference type="Pfam" id="PF07727"/>
    </source>
</evidence>
<dbReference type="Pfam" id="PF07727">
    <property type="entry name" value="RVT_2"/>
    <property type="match status" value="1"/>
</dbReference>
<gene>
    <name evidence="3" type="ORF">Tco_0891893</name>
</gene>
<feature type="compositionally biased region" description="Low complexity" evidence="1">
    <location>
        <begin position="40"/>
        <end position="68"/>
    </location>
</feature>
<name>A0ABQ5C4K9_9ASTR</name>
<reference evidence="3" key="2">
    <citation type="submission" date="2022-01" db="EMBL/GenBank/DDBJ databases">
        <authorList>
            <person name="Yamashiro T."/>
            <person name="Shiraishi A."/>
            <person name="Satake H."/>
            <person name="Nakayama K."/>
        </authorList>
    </citation>
    <scope>NUCLEOTIDE SEQUENCE</scope>
</reference>
<dbReference type="Proteomes" id="UP001151760">
    <property type="component" value="Unassembled WGS sequence"/>
</dbReference>
<evidence type="ECO:0000313" key="4">
    <source>
        <dbReference type="Proteomes" id="UP001151760"/>
    </source>
</evidence>
<protein>
    <submittedName>
        <fullName evidence="3">Ribonuclease H-like domain-containing protein</fullName>
    </submittedName>
</protein>
<accession>A0ABQ5C4K9</accession>
<dbReference type="EMBL" id="BQNB010013930">
    <property type="protein sequence ID" value="GJT21956.1"/>
    <property type="molecule type" value="Genomic_DNA"/>
</dbReference>
<proteinExistence type="predicted"/>
<organism evidence="3 4">
    <name type="scientific">Tanacetum coccineum</name>
    <dbReference type="NCBI Taxonomy" id="301880"/>
    <lineage>
        <taxon>Eukaryota</taxon>
        <taxon>Viridiplantae</taxon>
        <taxon>Streptophyta</taxon>
        <taxon>Embryophyta</taxon>
        <taxon>Tracheophyta</taxon>
        <taxon>Spermatophyta</taxon>
        <taxon>Magnoliopsida</taxon>
        <taxon>eudicotyledons</taxon>
        <taxon>Gunneridae</taxon>
        <taxon>Pentapetalae</taxon>
        <taxon>asterids</taxon>
        <taxon>campanulids</taxon>
        <taxon>Asterales</taxon>
        <taxon>Asteraceae</taxon>
        <taxon>Asteroideae</taxon>
        <taxon>Anthemideae</taxon>
        <taxon>Anthemidinae</taxon>
        <taxon>Tanacetum</taxon>
    </lineage>
</organism>
<evidence type="ECO:0000313" key="3">
    <source>
        <dbReference type="EMBL" id="GJT21956.1"/>
    </source>
</evidence>
<reference evidence="3" key="1">
    <citation type="journal article" date="2022" name="Int. J. Mol. Sci.">
        <title>Draft Genome of Tanacetum Coccineum: Genomic Comparison of Closely Related Tanacetum-Family Plants.</title>
        <authorList>
            <person name="Yamashiro T."/>
            <person name="Shiraishi A."/>
            <person name="Nakayama K."/>
            <person name="Satake H."/>
        </authorList>
    </citation>
    <scope>NUCLEOTIDE SEQUENCE</scope>
</reference>
<feature type="domain" description="Reverse transcriptase Ty1/copia-type" evidence="2">
    <location>
        <begin position="172"/>
        <end position="264"/>
    </location>
</feature>
<feature type="region of interest" description="Disordered" evidence="1">
    <location>
        <begin position="39"/>
        <end position="68"/>
    </location>
</feature>
<comment type="caution">
    <text evidence="3">The sequence shown here is derived from an EMBL/GenBank/DDBJ whole genome shotgun (WGS) entry which is preliminary data.</text>
</comment>
<evidence type="ECO:0000256" key="1">
    <source>
        <dbReference type="SAM" id="MobiDB-lite"/>
    </source>
</evidence>